<dbReference type="Gene3D" id="1.10.3020.20">
    <property type="match status" value="1"/>
</dbReference>
<dbReference type="InterPro" id="IPR050585">
    <property type="entry name" value="Xaa-Pro_dipeptidyl-ppase/CocE"/>
</dbReference>
<keyword evidence="1" id="KW-0378">Hydrolase</keyword>
<sequence>MASTTEMLAQRFPDLEYHPIPSAETHPRYNYTGFHPSSQTLQKGFVKSPGRRAFNVDVRFDRDVAVTMRDGVKIYMDIFRPLDSDANRVPVLIPWSPYGKTGTGPQQYETMGPFNCGVPTGRVSGFQKFEAPDPAEWCERGYAIANVDARGAGKSDGFINYWGQQEAEDIYDTIDWLANQPWCSGSVGMAGNSWLAIAQINFASRLKHPALKALAPMEALNDPYRDRIGRGGKPHLTTFMKMLLNGFAGPNGVEDMPAMLEKRPLYDEYWESKYIHTENIDVPLYLTASYSSALHTAGSFNTYRTAKTSHKWLRVHPYQEWYDLYRPEITDELQRFFDRYCKGIENGWEHDTPPVRLSLLALDGSSTQTIVERPELEYPLSRQKLQAYYLDASSHTLSTRLASSSARTSYDSHSLAAKSDFIMRFDKYTEVAGYSKVHLWMSCAEKDDMDVGVMIRKIDSAGKLLEHLNYPCPVPTEQVPNVNVAKTLGPQGFLRASHRISRDDSRSRGDGQELFYTHDRREPIKPGTIVELQITLWPIGMVFAPGEGIVLSVSGHDMIYPEVDFLRLQEPDDENVGTHNIHTGGQYESRLILPIIS</sequence>
<dbReference type="SUPFAM" id="SSF53474">
    <property type="entry name" value="alpha/beta-Hydrolases"/>
    <property type="match status" value="1"/>
</dbReference>
<dbReference type="GeneID" id="27361502"/>
<evidence type="ECO:0000313" key="3">
    <source>
        <dbReference type="EMBL" id="KIW38468.1"/>
    </source>
</evidence>
<dbReference type="InterPro" id="IPR005674">
    <property type="entry name" value="CocE/Ser_esterase"/>
</dbReference>
<dbReference type="OrthoDB" id="2578740at2759"/>
<dbReference type="AlphaFoldDB" id="A0A0D2D5M3"/>
<dbReference type="Gene3D" id="2.60.120.260">
    <property type="entry name" value="Galactose-binding domain-like"/>
    <property type="match status" value="1"/>
</dbReference>
<organism evidence="3 4">
    <name type="scientific">Exophiala oligosperma</name>
    <dbReference type="NCBI Taxonomy" id="215243"/>
    <lineage>
        <taxon>Eukaryota</taxon>
        <taxon>Fungi</taxon>
        <taxon>Dikarya</taxon>
        <taxon>Ascomycota</taxon>
        <taxon>Pezizomycotina</taxon>
        <taxon>Eurotiomycetes</taxon>
        <taxon>Chaetothyriomycetidae</taxon>
        <taxon>Chaetothyriales</taxon>
        <taxon>Herpotrichiellaceae</taxon>
        <taxon>Exophiala</taxon>
    </lineage>
</organism>
<dbReference type="VEuPathDB" id="FungiDB:PV06_09428"/>
<dbReference type="InterPro" id="IPR008979">
    <property type="entry name" value="Galactose-bd-like_sf"/>
</dbReference>
<dbReference type="EMBL" id="KN847341">
    <property type="protein sequence ID" value="KIW38468.1"/>
    <property type="molecule type" value="Genomic_DNA"/>
</dbReference>
<protein>
    <recommendedName>
        <fullName evidence="2">Xaa-Pro dipeptidyl-peptidase C-terminal domain-containing protein</fullName>
    </recommendedName>
</protein>
<dbReference type="InterPro" id="IPR029058">
    <property type="entry name" value="AB_hydrolase_fold"/>
</dbReference>
<dbReference type="GO" id="GO:0008239">
    <property type="term" value="F:dipeptidyl-peptidase activity"/>
    <property type="evidence" value="ECO:0007669"/>
    <property type="project" value="InterPro"/>
</dbReference>
<proteinExistence type="predicted"/>
<dbReference type="HOGENOM" id="CLU_015590_3_0_1"/>
<dbReference type="InterPro" id="IPR013736">
    <property type="entry name" value="Xaa-Pro_dipept_C"/>
</dbReference>
<dbReference type="Pfam" id="PF02129">
    <property type="entry name" value="Peptidase_S15"/>
    <property type="match status" value="1"/>
</dbReference>
<dbReference type="SMART" id="SM00939">
    <property type="entry name" value="PepX_C"/>
    <property type="match status" value="1"/>
</dbReference>
<feature type="domain" description="Xaa-Pro dipeptidyl-peptidase C-terminal" evidence="2">
    <location>
        <begin position="334"/>
        <end position="592"/>
    </location>
</feature>
<dbReference type="SUPFAM" id="SSF49785">
    <property type="entry name" value="Galactose-binding domain-like"/>
    <property type="match status" value="1"/>
</dbReference>
<dbReference type="NCBIfam" id="TIGR00976">
    <property type="entry name" value="CocE_NonD"/>
    <property type="match status" value="1"/>
</dbReference>
<dbReference type="Pfam" id="PF08530">
    <property type="entry name" value="PepX_C"/>
    <property type="match status" value="1"/>
</dbReference>
<evidence type="ECO:0000259" key="2">
    <source>
        <dbReference type="SMART" id="SM00939"/>
    </source>
</evidence>
<dbReference type="PANTHER" id="PTHR43056:SF10">
    <property type="entry name" value="COCE_NOND FAMILY, PUTATIVE (AFU_ORTHOLOGUE AFUA_7G00600)-RELATED"/>
    <property type="match status" value="1"/>
</dbReference>
<name>A0A0D2D5M3_9EURO</name>
<accession>A0A0D2D5M3</accession>
<evidence type="ECO:0000256" key="1">
    <source>
        <dbReference type="ARBA" id="ARBA00022801"/>
    </source>
</evidence>
<dbReference type="InterPro" id="IPR000383">
    <property type="entry name" value="Xaa-Pro-like_dom"/>
</dbReference>
<keyword evidence="4" id="KW-1185">Reference proteome</keyword>
<dbReference type="Gene3D" id="3.40.50.1820">
    <property type="entry name" value="alpha/beta hydrolase"/>
    <property type="match status" value="1"/>
</dbReference>
<gene>
    <name evidence="3" type="ORF">PV06_09428</name>
</gene>
<dbReference type="Proteomes" id="UP000053342">
    <property type="component" value="Unassembled WGS sequence"/>
</dbReference>
<dbReference type="STRING" id="215243.A0A0D2D5M3"/>
<dbReference type="PANTHER" id="PTHR43056">
    <property type="entry name" value="PEPTIDASE S9 PROLYL OLIGOPEPTIDASE"/>
    <property type="match status" value="1"/>
</dbReference>
<evidence type="ECO:0000313" key="4">
    <source>
        <dbReference type="Proteomes" id="UP000053342"/>
    </source>
</evidence>
<dbReference type="RefSeq" id="XP_016258684.1">
    <property type="nucleotide sequence ID" value="XM_016410877.1"/>
</dbReference>
<reference evidence="3 4" key="1">
    <citation type="submission" date="2015-01" db="EMBL/GenBank/DDBJ databases">
        <title>The Genome Sequence of Exophiala oligosperma CBS72588.</title>
        <authorList>
            <consortium name="The Broad Institute Genomics Platform"/>
            <person name="Cuomo C."/>
            <person name="de Hoog S."/>
            <person name="Gorbushina A."/>
            <person name="Stielow B."/>
            <person name="Teixiera M."/>
            <person name="Abouelleil A."/>
            <person name="Chapman S.B."/>
            <person name="Priest M."/>
            <person name="Young S.K."/>
            <person name="Wortman J."/>
            <person name="Nusbaum C."/>
            <person name="Birren B."/>
        </authorList>
    </citation>
    <scope>NUCLEOTIDE SEQUENCE [LARGE SCALE GENOMIC DNA]</scope>
    <source>
        <strain evidence="3 4">CBS 72588</strain>
    </source>
</reference>